<dbReference type="PANTHER" id="PTHR14969:SF13">
    <property type="entry name" value="AT30094P"/>
    <property type="match status" value="1"/>
</dbReference>
<dbReference type="Pfam" id="PF01569">
    <property type="entry name" value="PAP2"/>
    <property type="match status" value="1"/>
</dbReference>
<evidence type="ECO:0000256" key="3">
    <source>
        <dbReference type="ARBA" id="ARBA00047594"/>
    </source>
</evidence>
<dbReference type="Proteomes" id="UP001432180">
    <property type="component" value="Chromosome"/>
</dbReference>
<dbReference type="RefSeq" id="WP_328987704.1">
    <property type="nucleotide sequence ID" value="NZ_CP121472.1"/>
</dbReference>
<dbReference type="Gene3D" id="1.20.144.10">
    <property type="entry name" value="Phosphatidic acid phosphatase type 2/haloperoxidase"/>
    <property type="match status" value="1"/>
</dbReference>
<accession>A0ABZ0S857</accession>
<organism evidence="6 7">
    <name type="scientific">Thiorhodovibrio winogradskyi</name>
    <dbReference type="NCBI Taxonomy" id="77007"/>
    <lineage>
        <taxon>Bacteria</taxon>
        <taxon>Pseudomonadati</taxon>
        <taxon>Pseudomonadota</taxon>
        <taxon>Gammaproteobacteria</taxon>
        <taxon>Chromatiales</taxon>
        <taxon>Chromatiaceae</taxon>
        <taxon>Thiorhodovibrio</taxon>
    </lineage>
</organism>
<feature type="transmembrane region" description="Helical" evidence="4">
    <location>
        <begin position="198"/>
        <end position="216"/>
    </location>
</feature>
<feature type="transmembrane region" description="Helical" evidence="4">
    <location>
        <begin position="150"/>
        <end position="167"/>
    </location>
</feature>
<sequence>MAEGLFGFFGRDLNSALQQGLKRDLAANAKAARELLLTALALALLALGLYLAGGYHTGFAELNTWARAYPPWLWQNLTLLGDEHLAFALTLFFSRRHPRVFWTLICAALIGAAYARGLKPLIDALRPPAVLEAGSFQLIGPGHRHHSFPSGHGVTAGVLFGVLMYHARWVEWRLLFLLLALLAGLSRVALGVHWPVDVAAGLAGGLLAAWLGAGLARRLPWGVIDTSVHLALVTLAVIMAIALALAGRGYPDALWPGRVLVAMALLSALLSYVVGPMARYLWMRRRAVLERSF</sequence>
<protein>
    <recommendedName>
        <fullName evidence="1">undecaprenyl-diphosphate phosphatase</fullName>
        <ecNumber evidence="1">3.6.1.27</ecNumber>
    </recommendedName>
    <alternativeName>
        <fullName evidence="2">Undecaprenyl pyrophosphate phosphatase</fullName>
    </alternativeName>
</protein>
<evidence type="ECO:0000256" key="2">
    <source>
        <dbReference type="ARBA" id="ARBA00032707"/>
    </source>
</evidence>
<proteinExistence type="predicted"/>
<dbReference type="InterPro" id="IPR036938">
    <property type="entry name" value="PAP2/HPO_sf"/>
</dbReference>
<feature type="transmembrane region" description="Helical" evidence="4">
    <location>
        <begin position="259"/>
        <end position="282"/>
    </location>
</feature>
<evidence type="ECO:0000256" key="1">
    <source>
        <dbReference type="ARBA" id="ARBA00012374"/>
    </source>
</evidence>
<dbReference type="SUPFAM" id="SSF48317">
    <property type="entry name" value="Acid phosphatase/Vanadium-dependent haloperoxidase"/>
    <property type="match status" value="1"/>
</dbReference>
<dbReference type="PANTHER" id="PTHR14969">
    <property type="entry name" value="SPHINGOSINE-1-PHOSPHATE PHOSPHOHYDROLASE"/>
    <property type="match status" value="1"/>
</dbReference>
<feature type="domain" description="Phosphatidic acid phosphatase type 2/haloperoxidase" evidence="5">
    <location>
        <begin position="103"/>
        <end position="213"/>
    </location>
</feature>
<keyword evidence="4" id="KW-1133">Transmembrane helix</keyword>
<feature type="transmembrane region" description="Helical" evidence="4">
    <location>
        <begin position="100"/>
        <end position="118"/>
    </location>
</feature>
<gene>
    <name evidence="6" type="ORF">Thiowin_02179</name>
</gene>
<evidence type="ECO:0000256" key="4">
    <source>
        <dbReference type="SAM" id="Phobius"/>
    </source>
</evidence>
<dbReference type="SMART" id="SM00014">
    <property type="entry name" value="acidPPc"/>
    <property type="match status" value="1"/>
</dbReference>
<keyword evidence="7" id="KW-1185">Reference proteome</keyword>
<feature type="transmembrane region" description="Helical" evidence="4">
    <location>
        <begin position="72"/>
        <end position="93"/>
    </location>
</feature>
<name>A0ABZ0S857_9GAMM</name>
<comment type="catalytic activity">
    <reaction evidence="3">
        <text>di-trans,octa-cis-undecaprenyl diphosphate + H2O = di-trans,octa-cis-undecaprenyl phosphate + phosphate + H(+)</text>
        <dbReference type="Rhea" id="RHEA:28094"/>
        <dbReference type="ChEBI" id="CHEBI:15377"/>
        <dbReference type="ChEBI" id="CHEBI:15378"/>
        <dbReference type="ChEBI" id="CHEBI:43474"/>
        <dbReference type="ChEBI" id="CHEBI:58405"/>
        <dbReference type="ChEBI" id="CHEBI:60392"/>
        <dbReference type="EC" id="3.6.1.27"/>
    </reaction>
</comment>
<keyword evidence="4" id="KW-0812">Transmembrane</keyword>
<evidence type="ECO:0000313" key="6">
    <source>
        <dbReference type="EMBL" id="WPL17183.1"/>
    </source>
</evidence>
<evidence type="ECO:0000259" key="5">
    <source>
        <dbReference type="SMART" id="SM00014"/>
    </source>
</evidence>
<reference evidence="6 7" key="1">
    <citation type="journal article" date="2023" name="Microorganisms">
        <title>Thiorhodovibrio frisius and Trv. litoralis spp. nov., Two Novel Members from a Clade of Fastidious Purple Sulfur Bacteria That Exhibit Unique Red-Shifted Light-Harvesting Capabilities.</title>
        <authorList>
            <person name="Methner A."/>
            <person name="Kuzyk S.B."/>
            <person name="Petersen J."/>
            <person name="Bauer S."/>
            <person name="Brinkmann H."/>
            <person name="Sichau K."/>
            <person name="Wanner G."/>
            <person name="Wolf J."/>
            <person name="Neumann-Schaal M."/>
            <person name="Henke P."/>
            <person name="Tank M."/>
            <person name="Sproer C."/>
            <person name="Bunk B."/>
            <person name="Overmann J."/>
        </authorList>
    </citation>
    <scope>NUCLEOTIDE SEQUENCE [LARGE SCALE GENOMIC DNA]</scope>
    <source>
        <strain evidence="6 7">DSM 6702</strain>
    </source>
</reference>
<keyword evidence="4" id="KW-0472">Membrane</keyword>
<dbReference type="InterPro" id="IPR000326">
    <property type="entry name" value="PAP2/HPO"/>
</dbReference>
<feature type="transmembrane region" description="Helical" evidence="4">
    <location>
        <begin position="228"/>
        <end position="247"/>
    </location>
</feature>
<feature type="transmembrane region" description="Helical" evidence="4">
    <location>
        <begin position="35"/>
        <end position="52"/>
    </location>
</feature>
<feature type="transmembrane region" description="Helical" evidence="4">
    <location>
        <begin position="174"/>
        <end position="192"/>
    </location>
</feature>
<evidence type="ECO:0000313" key="7">
    <source>
        <dbReference type="Proteomes" id="UP001432180"/>
    </source>
</evidence>
<dbReference type="EC" id="3.6.1.27" evidence="1"/>
<dbReference type="EMBL" id="CP121472">
    <property type="protein sequence ID" value="WPL17183.1"/>
    <property type="molecule type" value="Genomic_DNA"/>
</dbReference>